<proteinExistence type="predicted"/>
<evidence type="ECO:0000313" key="1">
    <source>
        <dbReference type="EMBL" id="HGZ79725.1"/>
    </source>
</evidence>
<reference evidence="1" key="1">
    <citation type="journal article" date="2020" name="mSystems">
        <title>Genome- and Community-Level Interaction Insights into Carbon Utilization and Element Cycling Functions of Hydrothermarchaeota in Hydrothermal Sediment.</title>
        <authorList>
            <person name="Zhou Z."/>
            <person name="Liu Y."/>
            <person name="Xu W."/>
            <person name="Pan J."/>
            <person name="Luo Z.H."/>
            <person name="Li M."/>
        </authorList>
    </citation>
    <scope>NUCLEOTIDE SEQUENCE [LARGE SCALE GENOMIC DNA]</scope>
    <source>
        <strain evidence="1">SpSt-86</strain>
    </source>
</reference>
<name>A0A832I8Z0_9THEM</name>
<gene>
    <name evidence="1" type="ORF">ENW55_07045</name>
</gene>
<organism evidence="1">
    <name type="scientific">Pseudothermotoga hypogea</name>
    <dbReference type="NCBI Taxonomy" id="57487"/>
    <lineage>
        <taxon>Bacteria</taxon>
        <taxon>Thermotogati</taxon>
        <taxon>Thermotogota</taxon>
        <taxon>Thermotogae</taxon>
        <taxon>Thermotogales</taxon>
        <taxon>Thermotogaceae</taxon>
        <taxon>Pseudothermotoga</taxon>
    </lineage>
</organism>
<protein>
    <submittedName>
        <fullName evidence="1">Uncharacterized protein</fullName>
    </submittedName>
</protein>
<dbReference type="EMBL" id="DTKQ01000051">
    <property type="protein sequence ID" value="HGZ79725.1"/>
    <property type="molecule type" value="Genomic_DNA"/>
</dbReference>
<sequence>MSFLKQIVETLKLELGFIKVHALDPSFPNFDVREEQTVVEPRLSSAALTCQVKQLSFHTSVRVVSHLIEPSSVKVMDGTFKTKEPLTEEMRFEETSSKVHSATLKALVSFQKLVMRFELNVRKVLFKVSVHSRNVPLLRTVRFRPSSMNEEQKNRVLKAIQNFLAQEKIDSFKFIGFYRNVPSDCAKRMIVLDRHLIVELREGAKGAKKDIAVLLTEEGYVFLSVL</sequence>
<accession>A0A832I8Z0</accession>
<comment type="caution">
    <text evidence="1">The sequence shown here is derived from an EMBL/GenBank/DDBJ whole genome shotgun (WGS) entry which is preliminary data.</text>
</comment>
<dbReference type="AlphaFoldDB" id="A0A832I8Z0"/>